<dbReference type="PANTHER" id="PTHR38459">
    <property type="entry name" value="PROPHAGE BACTOPRENOL-LINKED GLUCOSE TRANSLOCASE HOMOLOG"/>
    <property type="match status" value="1"/>
</dbReference>
<gene>
    <name evidence="8" type="ORF">D4L85_11160</name>
</gene>
<dbReference type="OrthoDB" id="853263at2"/>
<comment type="similarity">
    <text evidence="2">Belongs to the GtrA family.</text>
</comment>
<organism evidence="8 9">
    <name type="scientific">Chryseolinea soli</name>
    <dbReference type="NCBI Taxonomy" id="2321403"/>
    <lineage>
        <taxon>Bacteria</taxon>
        <taxon>Pseudomonadati</taxon>
        <taxon>Bacteroidota</taxon>
        <taxon>Cytophagia</taxon>
        <taxon>Cytophagales</taxon>
        <taxon>Fulvivirgaceae</taxon>
        <taxon>Chryseolinea</taxon>
    </lineage>
</organism>
<feature type="domain" description="GtrA/DPMS transmembrane" evidence="7">
    <location>
        <begin position="12"/>
        <end position="127"/>
    </location>
</feature>
<dbReference type="KEGG" id="chk:D4L85_11160"/>
<feature type="transmembrane region" description="Helical" evidence="6">
    <location>
        <begin position="74"/>
        <end position="95"/>
    </location>
</feature>
<dbReference type="EMBL" id="CP032382">
    <property type="protein sequence ID" value="AYB31097.1"/>
    <property type="molecule type" value="Genomic_DNA"/>
</dbReference>
<dbReference type="RefSeq" id="WP_119754379.1">
    <property type="nucleotide sequence ID" value="NZ_CP032382.1"/>
</dbReference>
<comment type="subcellular location">
    <subcellularLocation>
        <location evidence="1">Membrane</location>
        <topology evidence="1">Multi-pass membrane protein</topology>
    </subcellularLocation>
</comment>
<keyword evidence="5 6" id="KW-0472">Membrane</keyword>
<keyword evidence="3 6" id="KW-0812">Transmembrane</keyword>
<keyword evidence="9" id="KW-1185">Reference proteome</keyword>
<evidence type="ECO:0000256" key="5">
    <source>
        <dbReference type="ARBA" id="ARBA00023136"/>
    </source>
</evidence>
<accession>A0A385SLE9</accession>
<evidence type="ECO:0000256" key="2">
    <source>
        <dbReference type="ARBA" id="ARBA00009399"/>
    </source>
</evidence>
<dbReference type="InterPro" id="IPR007267">
    <property type="entry name" value="GtrA_DPMS_TM"/>
</dbReference>
<evidence type="ECO:0000256" key="1">
    <source>
        <dbReference type="ARBA" id="ARBA00004141"/>
    </source>
</evidence>
<feature type="transmembrane region" description="Helical" evidence="6">
    <location>
        <begin position="101"/>
        <end position="120"/>
    </location>
</feature>
<dbReference type="GO" id="GO:0000271">
    <property type="term" value="P:polysaccharide biosynthetic process"/>
    <property type="evidence" value="ECO:0007669"/>
    <property type="project" value="InterPro"/>
</dbReference>
<sequence length="140" mass="16727">MVKRLFQGSFMRYLVVGVTSAGLEFLLLIFFVERFDLTPLMGNVFAFLITCILNYTLSRKWVFERTGERKRVEFFLFMFFVTCGLLISQLVMWIGVDQWHIDYRISKVIATGFVVIWNFFTRKYLVFNRLESLRALFSKR</sequence>
<evidence type="ECO:0000313" key="8">
    <source>
        <dbReference type="EMBL" id="AYB31097.1"/>
    </source>
</evidence>
<protein>
    <submittedName>
        <fullName evidence="8">GtrA family protein</fullName>
    </submittedName>
</protein>
<dbReference type="Proteomes" id="UP000266183">
    <property type="component" value="Chromosome"/>
</dbReference>
<dbReference type="GO" id="GO:0005886">
    <property type="term" value="C:plasma membrane"/>
    <property type="evidence" value="ECO:0007669"/>
    <property type="project" value="TreeGrafter"/>
</dbReference>
<evidence type="ECO:0000313" key="9">
    <source>
        <dbReference type="Proteomes" id="UP000266183"/>
    </source>
</evidence>
<feature type="transmembrane region" description="Helical" evidence="6">
    <location>
        <begin position="44"/>
        <end position="62"/>
    </location>
</feature>
<dbReference type="AlphaFoldDB" id="A0A385SLE9"/>
<evidence type="ECO:0000256" key="4">
    <source>
        <dbReference type="ARBA" id="ARBA00022989"/>
    </source>
</evidence>
<dbReference type="Pfam" id="PF04138">
    <property type="entry name" value="GtrA_DPMS_TM"/>
    <property type="match status" value="1"/>
</dbReference>
<name>A0A385SLE9_9BACT</name>
<reference evidence="9" key="1">
    <citation type="submission" date="2018-09" db="EMBL/GenBank/DDBJ databases">
        <title>Chryseolinea sp. KIS68-18 isolated from soil.</title>
        <authorList>
            <person name="Weon H.-Y."/>
            <person name="Kwon S.-W."/>
            <person name="Lee S.A."/>
        </authorList>
    </citation>
    <scope>NUCLEOTIDE SEQUENCE [LARGE SCALE GENOMIC DNA]</scope>
    <source>
        <strain evidence="9">KIS68-18</strain>
    </source>
</reference>
<dbReference type="InterPro" id="IPR051401">
    <property type="entry name" value="GtrA_CellWall_Glycosyl"/>
</dbReference>
<evidence type="ECO:0000259" key="7">
    <source>
        <dbReference type="Pfam" id="PF04138"/>
    </source>
</evidence>
<proteinExistence type="inferred from homology"/>
<evidence type="ECO:0000256" key="3">
    <source>
        <dbReference type="ARBA" id="ARBA00022692"/>
    </source>
</evidence>
<feature type="transmembrane region" description="Helical" evidence="6">
    <location>
        <begin position="12"/>
        <end position="32"/>
    </location>
</feature>
<dbReference type="PANTHER" id="PTHR38459:SF1">
    <property type="entry name" value="PROPHAGE BACTOPRENOL-LINKED GLUCOSE TRANSLOCASE HOMOLOG"/>
    <property type="match status" value="1"/>
</dbReference>
<keyword evidence="4 6" id="KW-1133">Transmembrane helix</keyword>
<evidence type="ECO:0000256" key="6">
    <source>
        <dbReference type="SAM" id="Phobius"/>
    </source>
</evidence>